<organism evidence="1 2">
    <name type="scientific">Hypoxylon rubiginosum</name>
    <dbReference type="NCBI Taxonomy" id="110542"/>
    <lineage>
        <taxon>Eukaryota</taxon>
        <taxon>Fungi</taxon>
        <taxon>Dikarya</taxon>
        <taxon>Ascomycota</taxon>
        <taxon>Pezizomycotina</taxon>
        <taxon>Sordariomycetes</taxon>
        <taxon>Xylariomycetidae</taxon>
        <taxon>Xylariales</taxon>
        <taxon>Hypoxylaceae</taxon>
        <taxon>Hypoxylon</taxon>
    </lineage>
</organism>
<keyword evidence="2" id="KW-1185">Reference proteome</keyword>
<name>A0ACC0D2Y3_9PEZI</name>
<dbReference type="Proteomes" id="UP001497680">
    <property type="component" value="Unassembled WGS sequence"/>
</dbReference>
<evidence type="ECO:0000313" key="2">
    <source>
        <dbReference type="Proteomes" id="UP001497680"/>
    </source>
</evidence>
<dbReference type="EMBL" id="MU394312">
    <property type="protein sequence ID" value="KAI6086871.1"/>
    <property type="molecule type" value="Genomic_DNA"/>
</dbReference>
<gene>
    <name evidence="1" type="ORF">F4821DRAFT_278343</name>
</gene>
<accession>A0ACC0D2Y3</accession>
<proteinExistence type="predicted"/>
<protein>
    <submittedName>
        <fullName evidence="1">Uncharacterized protein</fullName>
    </submittedName>
</protein>
<sequence length="475" mass="53101">MAPVAAGSAVKVAVTTTNLADKMKMPDYSNKAMHSTKDADSQAKEKKSISQWNAFANQFNQLTINSATDCSTKMMDSSAKGADSQGKAMNPSTKDVDSQAKEKESISKWNAFANQSKQLPIYTAADCDPTYAVNTKAAKLDDNKDGNTHDAGTLADEAFVGGMDARPLHFYRSDGKLFYRQFDPVVANKVDEGWDDDEVEYEPGHFARPTYTTAPGKSRKEVNYARWKLVEVSEQEQDYEYLLHNTWAVESLLNNYDFNQPDDEKVKLRPLRNFLGMPLSKLYPKGQQLLIKESKRGGGPEWKPGQPLGADPSNKENRTTHIGWVPPRFRKKGRGLGADPTDAVYKNWFFGDLDVPLPDNFVEPEAPWSKNPARKVRMKSVVTKTNPVSHEFVIMSNESLKRKHYVPPKERAPENRPSLPWFILRPRQQTMAEPKPKPTEATDALATDALAESSANKRRCISGLSVEPTIAICTH</sequence>
<comment type="caution">
    <text evidence="1">The sequence shown here is derived from an EMBL/GenBank/DDBJ whole genome shotgun (WGS) entry which is preliminary data.</text>
</comment>
<reference evidence="1 2" key="1">
    <citation type="journal article" date="2022" name="New Phytol.">
        <title>Ecological generalism drives hyperdiversity of secondary metabolite gene clusters in xylarialean endophytes.</title>
        <authorList>
            <person name="Franco M.E.E."/>
            <person name="Wisecaver J.H."/>
            <person name="Arnold A.E."/>
            <person name="Ju Y.M."/>
            <person name="Slot J.C."/>
            <person name="Ahrendt S."/>
            <person name="Moore L.P."/>
            <person name="Eastman K.E."/>
            <person name="Scott K."/>
            <person name="Konkel Z."/>
            <person name="Mondo S.J."/>
            <person name="Kuo A."/>
            <person name="Hayes R.D."/>
            <person name="Haridas S."/>
            <person name="Andreopoulos B."/>
            <person name="Riley R."/>
            <person name="LaButti K."/>
            <person name="Pangilinan J."/>
            <person name="Lipzen A."/>
            <person name="Amirebrahimi M."/>
            <person name="Yan J."/>
            <person name="Adam C."/>
            <person name="Keymanesh K."/>
            <person name="Ng V."/>
            <person name="Louie K."/>
            <person name="Northen T."/>
            <person name="Drula E."/>
            <person name="Henrissat B."/>
            <person name="Hsieh H.M."/>
            <person name="Youens-Clark K."/>
            <person name="Lutzoni F."/>
            <person name="Miadlikowska J."/>
            <person name="Eastwood D.C."/>
            <person name="Hamelin R.C."/>
            <person name="Grigoriev I.V."/>
            <person name="U'Ren J.M."/>
        </authorList>
    </citation>
    <scope>NUCLEOTIDE SEQUENCE [LARGE SCALE GENOMIC DNA]</scope>
    <source>
        <strain evidence="1 2">ER1909</strain>
    </source>
</reference>
<evidence type="ECO:0000313" key="1">
    <source>
        <dbReference type="EMBL" id="KAI6086871.1"/>
    </source>
</evidence>